<dbReference type="Gene3D" id="6.10.140.1730">
    <property type="match status" value="1"/>
</dbReference>
<feature type="compositionally biased region" description="Polar residues" evidence="12">
    <location>
        <begin position="48"/>
        <end position="60"/>
    </location>
</feature>
<dbReference type="PANTHER" id="PTHR12884:SF18">
    <property type="entry name" value="60S RIBOSOMAL PROTEIN L29"/>
    <property type="match status" value="1"/>
</dbReference>
<evidence type="ECO:0000256" key="7">
    <source>
        <dbReference type="ARBA" id="ARBA00022980"/>
    </source>
</evidence>
<dbReference type="GO" id="GO:0003735">
    <property type="term" value="F:structural constituent of ribosome"/>
    <property type="evidence" value="ECO:0007669"/>
    <property type="project" value="UniProtKB-UniRule"/>
</dbReference>
<evidence type="ECO:0000256" key="8">
    <source>
        <dbReference type="ARBA" id="ARBA00022990"/>
    </source>
</evidence>
<comment type="subcellular location">
    <subcellularLocation>
        <location evidence="1">Cytoplasm</location>
    </subcellularLocation>
</comment>
<accession>S7MCU7</accession>
<feature type="region of interest" description="Disordered" evidence="12">
    <location>
        <begin position="45"/>
        <end position="64"/>
    </location>
</feature>
<comment type="subunit">
    <text evidence="3">Component of the large ribosomal subunit.</text>
</comment>
<evidence type="ECO:0000256" key="11">
    <source>
        <dbReference type="RuleBase" id="RU364026"/>
    </source>
</evidence>
<evidence type="ECO:0000256" key="5">
    <source>
        <dbReference type="ARBA" id="ARBA00022490"/>
    </source>
</evidence>
<proteinExistence type="inferred from homology"/>
<feature type="compositionally biased region" description="Low complexity" evidence="12">
    <location>
        <begin position="174"/>
        <end position="190"/>
    </location>
</feature>
<evidence type="ECO:0000313" key="14">
    <source>
        <dbReference type="Proteomes" id="UP000052978"/>
    </source>
</evidence>
<comment type="similarity">
    <text evidence="2 11">Belongs to the eukaryotic ribosomal protein eL29 family.</text>
</comment>
<keyword evidence="6" id="KW-0597">Phosphoprotein</keyword>
<dbReference type="InterPro" id="IPR002673">
    <property type="entry name" value="Ribosomal_eL29"/>
</dbReference>
<reference evidence="13 14" key="1">
    <citation type="journal article" date="2013" name="Nat. Commun.">
        <title>Genome analysis reveals insights into physiology and longevity of the Brandt's bat Myotis brandtii.</title>
        <authorList>
            <person name="Seim I."/>
            <person name="Fang X."/>
            <person name="Xiong Z."/>
            <person name="Lobanov A.V."/>
            <person name="Huang Z."/>
            <person name="Ma S."/>
            <person name="Feng Y."/>
            <person name="Turanov A.A."/>
            <person name="Zhu Y."/>
            <person name="Lenz T.L."/>
            <person name="Gerashchenko M.V."/>
            <person name="Fan D."/>
            <person name="Hee Yim S."/>
            <person name="Yao X."/>
            <person name="Jordan D."/>
            <person name="Xiong Y."/>
            <person name="Ma Y."/>
            <person name="Lyapunov A.N."/>
            <person name="Chen G."/>
            <person name="Kulakova O.I."/>
            <person name="Sun Y."/>
            <person name="Lee S.G."/>
            <person name="Bronson R.T."/>
            <person name="Moskalev A.A."/>
            <person name="Sunyaev S.R."/>
            <person name="Zhang G."/>
            <person name="Krogh A."/>
            <person name="Wang J."/>
            <person name="Gladyshev V.N."/>
        </authorList>
    </citation>
    <scope>NUCLEOTIDE SEQUENCE [LARGE SCALE GENOMIC DNA]</scope>
</reference>
<evidence type="ECO:0000313" key="13">
    <source>
        <dbReference type="EMBL" id="EPQ02039.1"/>
    </source>
</evidence>
<evidence type="ECO:0000256" key="6">
    <source>
        <dbReference type="ARBA" id="ARBA00022553"/>
    </source>
</evidence>
<keyword evidence="4" id="KW-0488">Methylation</keyword>
<keyword evidence="5" id="KW-0963">Cytoplasm</keyword>
<dbReference type="EMBL" id="KE161148">
    <property type="protein sequence ID" value="EPQ02039.1"/>
    <property type="molecule type" value="Genomic_DNA"/>
</dbReference>
<feature type="region of interest" description="Disordered" evidence="12">
    <location>
        <begin position="153"/>
        <end position="190"/>
    </location>
</feature>
<name>S7MCU7_MYOBR</name>
<keyword evidence="9 11" id="KW-0687">Ribonucleoprotein</keyword>
<dbReference type="Proteomes" id="UP000052978">
    <property type="component" value="Unassembled WGS sequence"/>
</dbReference>
<evidence type="ECO:0000256" key="9">
    <source>
        <dbReference type="ARBA" id="ARBA00023274"/>
    </source>
</evidence>
<evidence type="ECO:0000256" key="4">
    <source>
        <dbReference type="ARBA" id="ARBA00022481"/>
    </source>
</evidence>
<dbReference type="eggNOG" id="KOG3504">
    <property type="taxonomic scope" value="Eukaryota"/>
</dbReference>
<evidence type="ECO:0000256" key="2">
    <source>
        <dbReference type="ARBA" id="ARBA00010247"/>
    </source>
</evidence>
<organism evidence="13 14">
    <name type="scientific">Myotis brandtii</name>
    <name type="common">Brandt's bat</name>
    <dbReference type="NCBI Taxonomy" id="109478"/>
    <lineage>
        <taxon>Eukaryota</taxon>
        <taxon>Metazoa</taxon>
        <taxon>Chordata</taxon>
        <taxon>Craniata</taxon>
        <taxon>Vertebrata</taxon>
        <taxon>Euteleostomi</taxon>
        <taxon>Mammalia</taxon>
        <taxon>Eutheria</taxon>
        <taxon>Laurasiatheria</taxon>
        <taxon>Chiroptera</taxon>
        <taxon>Yangochiroptera</taxon>
        <taxon>Vespertilionidae</taxon>
        <taxon>Myotis</taxon>
    </lineage>
</organism>
<dbReference type="Pfam" id="PF01779">
    <property type="entry name" value="Ribosomal_L29e"/>
    <property type="match status" value="1"/>
</dbReference>
<evidence type="ECO:0000256" key="10">
    <source>
        <dbReference type="ARBA" id="ARBA00034092"/>
    </source>
</evidence>
<sequence>MSCVHRHSSDLIILCILAATPTSYEIKEGALGAAGFGADRAEYKNHTTHNQSRKWPSNSNKKPRWRRYKSLKGVDPKFLGSMRSARKHSKKSLKMQANNAKAMSAHPEANQALVQPKEVKPKIPKGDNHSSVDLPTLLTKPEKCARVHITKGLGLCQPKSKANADTKPRALTSAQAPAPKDAQAPIQAPQ</sequence>
<dbReference type="AlphaFoldDB" id="S7MCU7"/>
<protein>
    <recommendedName>
        <fullName evidence="11">60S ribosomal protein L29</fullName>
    </recommendedName>
</protein>
<keyword evidence="14" id="KW-1185">Reference proteome</keyword>
<dbReference type="GO" id="GO:0002181">
    <property type="term" value="P:cytoplasmic translation"/>
    <property type="evidence" value="ECO:0007669"/>
    <property type="project" value="TreeGrafter"/>
</dbReference>
<dbReference type="PANTHER" id="PTHR12884">
    <property type="entry name" value="60S RIBOSOMAL PROTEIN L29"/>
    <property type="match status" value="1"/>
</dbReference>
<evidence type="ECO:0000256" key="3">
    <source>
        <dbReference type="ARBA" id="ARBA00011133"/>
    </source>
</evidence>
<gene>
    <name evidence="13" type="ORF">D623_10007529</name>
</gene>
<evidence type="ECO:0000256" key="1">
    <source>
        <dbReference type="ARBA" id="ARBA00004496"/>
    </source>
</evidence>
<evidence type="ECO:0000256" key="12">
    <source>
        <dbReference type="SAM" id="MobiDB-lite"/>
    </source>
</evidence>
<dbReference type="GO" id="GO:0022625">
    <property type="term" value="C:cytosolic large ribosomal subunit"/>
    <property type="evidence" value="ECO:0007669"/>
    <property type="project" value="TreeGrafter"/>
</dbReference>
<comment type="function">
    <text evidence="10">Component of the large ribosomal subunit. The ribosome is a large ribonucleoprotein complex responsible for the synthesis of proteins in the cell.</text>
</comment>
<keyword evidence="8" id="KW-0007">Acetylation</keyword>
<keyword evidence="7 11" id="KW-0689">Ribosomal protein</keyword>